<dbReference type="PANTHER" id="PTHR38686">
    <property type="entry name" value="APOLIPOPROTEIN N-ACYLTRANSFERASE"/>
    <property type="match status" value="1"/>
</dbReference>
<dbReference type="EMBL" id="FMZZ01000010">
    <property type="protein sequence ID" value="SDD36799.1"/>
    <property type="molecule type" value="Genomic_DNA"/>
</dbReference>
<dbReference type="AlphaFoldDB" id="A0A1G6U655"/>
<evidence type="ECO:0000256" key="3">
    <source>
        <dbReference type="ARBA" id="ARBA00022679"/>
    </source>
</evidence>
<keyword evidence="6 8" id="KW-0472">Membrane</keyword>
<feature type="transmembrane region" description="Helical" evidence="8">
    <location>
        <begin position="121"/>
        <end position="142"/>
    </location>
</feature>
<proteinExistence type="predicted"/>
<evidence type="ECO:0000256" key="8">
    <source>
        <dbReference type="SAM" id="Phobius"/>
    </source>
</evidence>
<evidence type="ECO:0000313" key="11">
    <source>
        <dbReference type="Proteomes" id="UP000199501"/>
    </source>
</evidence>
<keyword evidence="2" id="KW-1003">Cell membrane</keyword>
<reference evidence="11" key="1">
    <citation type="submission" date="2016-10" db="EMBL/GenBank/DDBJ databases">
        <authorList>
            <person name="Varghese N."/>
            <person name="Submissions S."/>
        </authorList>
    </citation>
    <scope>NUCLEOTIDE SEQUENCE [LARGE SCALE GENOMIC DNA]</scope>
    <source>
        <strain evidence="11">IBRC-M 10403</strain>
    </source>
</reference>
<evidence type="ECO:0000256" key="5">
    <source>
        <dbReference type="ARBA" id="ARBA00022989"/>
    </source>
</evidence>
<dbReference type="GO" id="GO:0005886">
    <property type="term" value="C:plasma membrane"/>
    <property type="evidence" value="ECO:0007669"/>
    <property type="project" value="UniProtKB-SubCell"/>
</dbReference>
<evidence type="ECO:0000313" key="10">
    <source>
        <dbReference type="EMBL" id="SDD36799.1"/>
    </source>
</evidence>
<accession>A0A1G6U655</accession>
<feature type="transmembrane region" description="Helical" evidence="8">
    <location>
        <begin position="162"/>
        <end position="189"/>
    </location>
</feature>
<evidence type="ECO:0000256" key="4">
    <source>
        <dbReference type="ARBA" id="ARBA00022692"/>
    </source>
</evidence>
<keyword evidence="3 10" id="KW-0808">Transferase</keyword>
<name>A0A1G6U655_9PSEU</name>
<gene>
    <name evidence="10" type="ORF">SAMN05216174_110126</name>
</gene>
<keyword evidence="4 8" id="KW-0812">Transmembrane</keyword>
<organism evidence="10 11">
    <name type="scientific">Actinokineospora iranica</name>
    <dbReference type="NCBI Taxonomy" id="1271860"/>
    <lineage>
        <taxon>Bacteria</taxon>
        <taxon>Bacillati</taxon>
        <taxon>Actinomycetota</taxon>
        <taxon>Actinomycetes</taxon>
        <taxon>Pseudonocardiales</taxon>
        <taxon>Pseudonocardiaceae</taxon>
        <taxon>Actinokineospora</taxon>
    </lineage>
</organism>
<dbReference type="Pfam" id="PF00795">
    <property type="entry name" value="CN_hydrolase"/>
    <property type="match status" value="1"/>
</dbReference>
<dbReference type="PROSITE" id="PS50263">
    <property type="entry name" value="CN_HYDROLASE"/>
    <property type="match status" value="1"/>
</dbReference>
<feature type="transmembrane region" description="Helical" evidence="8">
    <location>
        <begin position="198"/>
        <end position="218"/>
    </location>
</feature>
<dbReference type="Proteomes" id="UP000199501">
    <property type="component" value="Unassembled WGS sequence"/>
</dbReference>
<keyword evidence="10" id="KW-0449">Lipoprotein</keyword>
<dbReference type="STRING" id="1271860.SAMN05216174_110126"/>
<dbReference type="InterPro" id="IPR004563">
    <property type="entry name" value="Apolipo_AcylTrfase"/>
</dbReference>
<dbReference type="GO" id="GO:0016410">
    <property type="term" value="F:N-acyltransferase activity"/>
    <property type="evidence" value="ECO:0007669"/>
    <property type="project" value="InterPro"/>
</dbReference>
<dbReference type="InterPro" id="IPR003010">
    <property type="entry name" value="C-N_Hydrolase"/>
</dbReference>
<dbReference type="InterPro" id="IPR036526">
    <property type="entry name" value="C-N_Hydrolase_sf"/>
</dbReference>
<dbReference type="GO" id="GO:0042158">
    <property type="term" value="P:lipoprotein biosynthetic process"/>
    <property type="evidence" value="ECO:0007669"/>
    <property type="project" value="InterPro"/>
</dbReference>
<evidence type="ECO:0000256" key="1">
    <source>
        <dbReference type="ARBA" id="ARBA00004651"/>
    </source>
</evidence>
<keyword evidence="7 10" id="KW-0012">Acyltransferase</keyword>
<keyword evidence="11" id="KW-1185">Reference proteome</keyword>
<dbReference type="InterPro" id="IPR045378">
    <property type="entry name" value="LNT_N"/>
</dbReference>
<keyword evidence="5 8" id="KW-1133">Transmembrane helix</keyword>
<feature type="transmembrane region" description="Helical" evidence="8">
    <location>
        <begin position="88"/>
        <end position="109"/>
    </location>
</feature>
<dbReference type="PANTHER" id="PTHR38686:SF1">
    <property type="entry name" value="APOLIPOPROTEIN N-ACYLTRANSFERASE"/>
    <property type="match status" value="1"/>
</dbReference>
<evidence type="ECO:0000256" key="6">
    <source>
        <dbReference type="ARBA" id="ARBA00023136"/>
    </source>
</evidence>
<dbReference type="Pfam" id="PF20154">
    <property type="entry name" value="LNT_N"/>
    <property type="match status" value="1"/>
</dbReference>
<feature type="transmembrane region" description="Helical" evidence="8">
    <location>
        <begin position="61"/>
        <end position="82"/>
    </location>
</feature>
<dbReference type="SUPFAM" id="SSF56317">
    <property type="entry name" value="Carbon-nitrogen hydrolase"/>
    <property type="match status" value="1"/>
</dbReference>
<feature type="transmembrane region" description="Helical" evidence="8">
    <location>
        <begin position="30"/>
        <end position="54"/>
    </location>
</feature>
<protein>
    <submittedName>
        <fullName evidence="10">Apolipoprotein N-acyltransferase</fullName>
    </submittedName>
</protein>
<comment type="subcellular location">
    <subcellularLocation>
        <location evidence="1">Cell membrane</location>
        <topology evidence="1">Multi-pass membrane protein</topology>
    </subcellularLocation>
</comment>
<dbReference type="Gene3D" id="3.60.110.10">
    <property type="entry name" value="Carbon-nitrogen hydrolase"/>
    <property type="match status" value="1"/>
</dbReference>
<feature type="domain" description="CN hydrolase" evidence="9">
    <location>
        <begin position="255"/>
        <end position="473"/>
    </location>
</feature>
<evidence type="ECO:0000259" key="9">
    <source>
        <dbReference type="PROSITE" id="PS50263"/>
    </source>
</evidence>
<evidence type="ECO:0000256" key="2">
    <source>
        <dbReference type="ARBA" id="ARBA00022475"/>
    </source>
</evidence>
<evidence type="ECO:0000256" key="7">
    <source>
        <dbReference type="ARBA" id="ARBA00023315"/>
    </source>
</evidence>
<sequence length="525" mass="55757">MRTPAEDVDTPGIRPIATDRSRVWLGVGGLLSLFAVHGKWDIPIAAWVAAIFLVRYCRRRGVARGFAAMAGVQVVAGVFWLYQAESLLNPVALAGIAALSVALGLPFLADRLTESIRDRRPVLGTLVFPCARVAVEFGIAALSPFGAVYGSLGTTQHEFDTLIQISSVFGAYGVSFLVAWTAPVAVLVWERRPAARAAVALALCALAAAGVFGTIRLVTTRTDGQTVRVAGVSPTTAEVKAWTKSLADLPELRDFVTAPPQRMRDAFAVANARMLDRTEREARAGARIITWSESAGQTMARDKQALVDAAAGIARRHGVHINLALSVYTDEAPHLRNQAILVTPGGGVAWTYDKGHPVPGLEPDTPADTPVPVARTPVGVLAAMICFDADFPGLTRDAGARGAGLLLVPANNWAGIARLHAEKARFRAVEGGYSLVHQASRGIAEVTDPLGRVVAASDFFATDRQVVRAEVTTRNLNTVYARVGDVFAWACVLLTLATLAAAARPSLAKTTRISWTDPGTARQPT</sequence>
<feature type="transmembrane region" description="Helical" evidence="8">
    <location>
        <begin position="486"/>
        <end position="503"/>
    </location>
</feature>